<dbReference type="Proteomes" id="UP001583186">
    <property type="component" value="Unassembled WGS sequence"/>
</dbReference>
<dbReference type="SUPFAM" id="SSF51905">
    <property type="entry name" value="FAD/NAD(P)-binding domain"/>
    <property type="match status" value="1"/>
</dbReference>
<dbReference type="InterPro" id="IPR036188">
    <property type="entry name" value="FAD/NAD-bd_sf"/>
</dbReference>
<protein>
    <recommendedName>
        <fullName evidence="2">FAD dependent oxidoreductase domain-containing protein</fullName>
    </recommendedName>
</protein>
<evidence type="ECO:0000256" key="1">
    <source>
        <dbReference type="ARBA" id="ARBA00023002"/>
    </source>
</evidence>
<reference evidence="3 4" key="1">
    <citation type="journal article" date="2024" name="IMA Fungus">
        <title>IMA Genome - F19 : A genome assembly and annotation guide to empower mycologists, including annotated draft genome sequences of Ceratocystis pirilliformis, Diaporthe australafricana, Fusarium ophioides, Paecilomyces lecythidis, and Sporothrix stenoceras.</title>
        <authorList>
            <person name="Aylward J."/>
            <person name="Wilson A.M."/>
            <person name="Visagie C.M."/>
            <person name="Spraker J."/>
            <person name="Barnes I."/>
            <person name="Buitendag C."/>
            <person name="Ceriani C."/>
            <person name="Del Mar Angel L."/>
            <person name="du Plessis D."/>
            <person name="Fuchs T."/>
            <person name="Gasser K."/>
            <person name="Kramer D."/>
            <person name="Li W."/>
            <person name="Munsamy K."/>
            <person name="Piso A."/>
            <person name="Price J.L."/>
            <person name="Sonnekus B."/>
            <person name="Thomas C."/>
            <person name="van der Nest A."/>
            <person name="van Dijk A."/>
            <person name="van Heerden A."/>
            <person name="van Vuuren N."/>
            <person name="Yilmaz N."/>
            <person name="Duong T.A."/>
            <person name="van der Merwe N.A."/>
            <person name="Wingfield M.J."/>
            <person name="Wingfield B.D."/>
        </authorList>
    </citation>
    <scope>NUCLEOTIDE SEQUENCE [LARGE SCALE GENOMIC DNA]</scope>
    <source>
        <strain evidence="3 4">CMW 5346</strain>
    </source>
</reference>
<evidence type="ECO:0000313" key="3">
    <source>
        <dbReference type="EMBL" id="KAL1888280.1"/>
    </source>
</evidence>
<dbReference type="Gene3D" id="3.30.9.10">
    <property type="entry name" value="D-Amino Acid Oxidase, subunit A, domain 2"/>
    <property type="match status" value="1"/>
</dbReference>
<name>A0ABR3YIY2_9PEZI</name>
<feature type="domain" description="FAD dependent oxidoreductase" evidence="2">
    <location>
        <begin position="7"/>
        <end position="353"/>
    </location>
</feature>
<evidence type="ECO:0000313" key="4">
    <source>
        <dbReference type="Proteomes" id="UP001583186"/>
    </source>
</evidence>
<dbReference type="PANTHER" id="PTHR13847">
    <property type="entry name" value="SARCOSINE DEHYDROGENASE-RELATED"/>
    <property type="match status" value="1"/>
</dbReference>
<gene>
    <name evidence="3" type="ORF">Sste5346_009672</name>
</gene>
<comment type="caution">
    <text evidence="3">The sequence shown here is derived from an EMBL/GenBank/DDBJ whole genome shotgun (WGS) entry which is preliminary data.</text>
</comment>
<dbReference type="InterPro" id="IPR006076">
    <property type="entry name" value="FAD-dep_OxRdtase"/>
</dbReference>
<keyword evidence="4" id="KW-1185">Reference proteome</keyword>
<dbReference type="Gene3D" id="3.50.50.60">
    <property type="entry name" value="FAD/NAD(P)-binding domain"/>
    <property type="match status" value="1"/>
</dbReference>
<dbReference type="Pfam" id="PF01266">
    <property type="entry name" value="DAO"/>
    <property type="match status" value="1"/>
</dbReference>
<sequence length="374" mass="40303">MTVDKPHVIVVGAGIVGASIAWHLAAKHGHNVKVTIVAPDVGGTATPNSFAWLNANFNNARPYFDVRHRSMARWHELIKEVPGLLELARWNGNVQWQQDEEQLDFCIKQHASWGYKAEKISNEEVLKREPWLADTCLPSSGWVASLPEEGSIEPALAAKKMIEHAATAFGATLRQETVDRLLVRDDKVVGVVTSSGNITADHVVLAAGLGTVKLAATLGIDVPVNSRPGLIVHSKPVSTRLLNGLAISNGPHMRQTVQGRIIAGRHYSGGNPTTDPAAEADIFFKKVQAMFRSNLDSTPLPSLELDFYTVGIRPDPKDGLPILGDCGKKGLALAVMHSGVTLAAFVGQTLAELVATGTKDKALDQFSLSRFNKD</sequence>
<organism evidence="3 4">
    <name type="scientific">Sporothrix stenoceras</name>
    <dbReference type="NCBI Taxonomy" id="5173"/>
    <lineage>
        <taxon>Eukaryota</taxon>
        <taxon>Fungi</taxon>
        <taxon>Dikarya</taxon>
        <taxon>Ascomycota</taxon>
        <taxon>Pezizomycotina</taxon>
        <taxon>Sordariomycetes</taxon>
        <taxon>Sordariomycetidae</taxon>
        <taxon>Ophiostomatales</taxon>
        <taxon>Ophiostomataceae</taxon>
        <taxon>Sporothrix</taxon>
    </lineage>
</organism>
<accession>A0ABR3YIY2</accession>
<dbReference type="EMBL" id="JAWCUI010000096">
    <property type="protein sequence ID" value="KAL1888280.1"/>
    <property type="molecule type" value="Genomic_DNA"/>
</dbReference>
<dbReference type="PANTHER" id="PTHR13847:SF289">
    <property type="entry name" value="GLYCINE OXIDASE"/>
    <property type="match status" value="1"/>
</dbReference>
<proteinExistence type="predicted"/>
<evidence type="ECO:0000259" key="2">
    <source>
        <dbReference type="Pfam" id="PF01266"/>
    </source>
</evidence>
<keyword evidence="1" id="KW-0560">Oxidoreductase</keyword>